<feature type="transmembrane region" description="Helical" evidence="8">
    <location>
        <begin position="412"/>
        <end position="432"/>
    </location>
</feature>
<dbReference type="PANTHER" id="PTHR23501:SF193">
    <property type="entry name" value="MULTIDRUG TRANSPORTER, PUTATIVE (AFU_ORTHOLOGUE AFUA_8G00940)-RELATED"/>
    <property type="match status" value="1"/>
</dbReference>
<dbReference type="FunFam" id="1.20.1250.20:FF:000196">
    <property type="entry name" value="MFS toxin efflux pump (AflT)"/>
    <property type="match status" value="1"/>
</dbReference>
<evidence type="ECO:0000256" key="8">
    <source>
        <dbReference type="SAM" id="Phobius"/>
    </source>
</evidence>
<keyword evidence="5 8" id="KW-1133">Transmembrane helix</keyword>
<feature type="transmembrane region" description="Helical" evidence="8">
    <location>
        <begin position="269"/>
        <end position="289"/>
    </location>
</feature>
<evidence type="ECO:0000256" key="3">
    <source>
        <dbReference type="ARBA" id="ARBA00022448"/>
    </source>
</evidence>
<reference evidence="10" key="1">
    <citation type="journal article" date="2023" name="Mol. Phylogenet. Evol.">
        <title>Genome-scale phylogeny and comparative genomics of the fungal order Sordariales.</title>
        <authorList>
            <person name="Hensen N."/>
            <person name="Bonometti L."/>
            <person name="Westerberg I."/>
            <person name="Brannstrom I.O."/>
            <person name="Guillou S."/>
            <person name="Cros-Aarteil S."/>
            <person name="Calhoun S."/>
            <person name="Haridas S."/>
            <person name="Kuo A."/>
            <person name="Mondo S."/>
            <person name="Pangilinan J."/>
            <person name="Riley R."/>
            <person name="LaButti K."/>
            <person name="Andreopoulos B."/>
            <person name="Lipzen A."/>
            <person name="Chen C."/>
            <person name="Yan M."/>
            <person name="Daum C."/>
            <person name="Ng V."/>
            <person name="Clum A."/>
            <person name="Steindorff A."/>
            <person name="Ohm R.A."/>
            <person name="Martin F."/>
            <person name="Silar P."/>
            <person name="Natvig D.O."/>
            <person name="Lalanne C."/>
            <person name="Gautier V."/>
            <person name="Ament-Velasquez S.L."/>
            <person name="Kruys A."/>
            <person name="Hutchinson M.I."/>
            <person name="Powell A.J."/>
            <person name="Barry K."/>
            <person name="Miller A.N."/>
            <person name="Grigoriev I.V."/>
            <person name="Debuchy R."/>
            <person name="Gladieux P."/>
            <person name="Hiltunen Thoren M."/>
            <person name="Johannesson H."/>
        </authorList>
    </citation>
    <scope>NUCLEOTIDE SEQUENCE</scope>
    <source>
        <strain evidence="10">CBS 232.78</strain>
    </source>
</reference>
<accession>A0AAE0TWA4</accession>
<feature type="transmembrane region" description="Helical" evidence="8">
    <location>
        <begin position="310"/>
        <end position="328"/>
    </location>
</feature>
<dbReference type="GO" id="GO:0022857">
    <property type="term" value="F:transmembrane transporter activity"/>
    <property type="evidence" value="ECO:0007669"/>
    <property type="project" value="InterPro"/>
</dbReference>
<gene>
    <name evidence="10" type="ORF">B0H63DRAFT_215838</name>
</gene>
<evidence type="ECO:0000256" key="6">
    <source>
        <dbReference type="ARBA" id="ARBA00023136"/>
    </source>
</evidence>
<dbReference type="Gene3D" id="1.20.1250.20">
    <property type="entry name" value="MFS general substrate transporter like domains"/>
    <property type="match status" value="2"/>
</dbReference>
<feature type="compositionally biased region" description="Basic and acidic residues" evidence="7">
    <location>
        <begin position="24"/>
        <end position="40"/>
    </location>
</feature>
<feature type="transmembrane region" description="Helical" evidence="8">
    <location>
        <begin position="580"/>
        <end position="603"/>
    </location>
</feature>
<feature type="transmembrane region" description="Helical" evidence="8">
    <location>
        <begin position="439"/>
        <end position="460"/>
    </location>
</feature>
<protein>
    <submittedName>
        <fullName evidence="10">MFS transporter</fullName>
    </submittedName>
</protein>
<dbReference type="PANTHER" id="PTHR23501">
    <property type="entry name" value="MAJOR FACILITATOR SUPERFAMILY"/>
    <property type="match status" value="1"/>
</dbReference>
<organism evidence="10 11">
    <name type="scientific">Podospora didyma</name>
    <dbReference type="NCBI Taxonomy" id="330526"/>
    <lineage>
        <taxon>Eukaryota</taxon>
        <taxon>Fungi</taxon>
        <taxon>Dikarya</taxon>
        <taxon>Ascomycota</taxon>
        <taxon>Pezizomycotina</taxon>
        <taxon>Sordariomycetes</taxon>
        <taxon>Sordariomycetidae</taxon>
        <taxon>Sordariales</taxon>
        <taxon>Podosporaceae</taxon>
        <taxon>Podospora</taxon>
    </lineage>
</organism>
<feature type="transmembrane region" description="Helical" evidence="8">
    <location>
        <begin position="205"/>
        <end position="232"/>
    </location>
</feature>
<comment type="subcellular location">
    <subcellularLocation>
        <location evidence="1">Membrane</location>
        <topology evidence="1">Multi-pass membrane protein</topology>
    </subcellularLocation>
</comment>
<dbReference type="InterPro" id="IPR011701">
    <property type="entry name" value="MFS"/>
</dbReference>
<feature type="domain" description="Major facilitator superfamily (MFS) profile" evidence="9">
    <location>
        <begin position="115"/>
        <end position="603"/>
    </location>
</feature>
<dbReference type="GO" id="GO:0005886">
    <property type="term" value="C:plasma membrane"/>
    <property type="evidence" value="ECO:0007669"/>
    <property type="project" value="TreeGrafter"/>
</dbReference>
<feature type="transmembrane region" description="Helical" evidence="8">
    <location>
        <begin position="244"/>
        <end position="263"/>
    </location>
</feature>
<keyword evidence="3" id="KW-0813">Transport</keyword>
<keyword evidence="11" id="KW-1185">Reference proteome</keyword>
<evidence type="ECO:0000256" key="5">
    <source>
        <dbReference type="ARBA" id="ARBA00022989"/>
    </source>
</evidence>
<feature type="compositionally biased region" description="Pro residues" evidence="7">
    <location>
        <begin position="42"/>
        <end position="52"/>
    </location>
</feature>
<dbReference type="Proteomes" id="UP001285441">
    <property type="component" value="Unassembled WGS sequence"/>
</dbReference>
<comment type="caution">
    <text evidence="10">The sequence shown here is derived from an EMBL/GenBank/DDBJ whole genome shotgun (WGS) entry which is preliminary data.</text>
</comment>
<evidence type="ECO:0000256" key="7">
    <source>
        <dbReference type="SAM" id="MobiDB-lite"/>
    </source>
</evidence>
<dbReference type="Pfam" id="PF07690">
    <property type="entry name" value="MFS_1"/>
    <property type="match status" value="1"/>
</dbReference>
<proteinExistence type="inferred from homology"/>
<dbReference type="PROSITE" id="PS50850">
    <property type="entry name" value="MFS"/>
    <property type="match status" value="1"/>
</dbReference>
<evidence type="ECO:0000256" key="2">
    <source>
        <dbReference type="ARBA" id="ARBA00007520"/>
    </source>
</evidence>
<name>A0AAE0TWA4_9PEZI</name>
<dbReference type="EMBL" id="JAULSW010000005">
    <property type="protein sequence ID" value="KAK3381907.1"/>
    <property type="molecule type" value="Genomic_DNA"/>
</dbReference>
<feature type="transmembrane region" description="Helical" evidence="8">
    <location>
        <begin position="179"/>
        <end position="199"/>
    </location>
</feature>
<evidence type="ECO:0000256" key="4">
    <source>
        <dbReference type="ARBA" id="ARBA00022692"/>
    </source>
</evidence>
<evidence type="ECO:0000313" key="10">
    <source>
        <dbReference type="EMBL" id="KAK3381907.1"/>
    </source>
</evidence>
<feature type="transmembrane region" description="Helical" evidence="8">
    <location>
        <begin position="112"/>
        <end position="138"/>
    </location>
</feature>
<keyword evidence="4 8" id="KW-0812">Transmembrane</keyword>
<evidence type="ECO:0000259" key="9">
    <source>
        <dbReference type="PROSITE" id="PS50850"/>
    </source>
</evidence>
<feature type="transmembrane region" description="Helical" evidence="8">
    <location>
        <begin position="382"/>
        <end position="406"/>
    </location>
</feature>
<dbReference type="InterPro" id="IPR020846">
    <property type="entry name" value="MFS_dom"/>
</dbReference>
<feature type="transmembrane region" description="Helical" evidence="8">
    <location>
        <begin position="150"/>
        <end position="167"/>
    </location>
</feature>
<reference evidence="10" key="2">
    <citation type="submission" date="2023-06" db="EMBL/GenBank/DDBJ databases">
        <authorList>
            <consortium name="Lawrence Berkeley National Laboratory"/>
            <person name="Haridas S."/>
            <person name="Hensen N."/>
            <person name="Bonometti L."/>
            <person name="Westerberg I."/>
            <person name="Brannstrom I.O."/>
            <person name="Guillou S."/>
            <person name="Cros-Aarteil S."/>
            <person name="Calhoun S."/>
            <person name="Kuo A."/>
            <person name="Mondo S."/>
            <person name="Pangilinan J."/>
            <person name="Riley R."/>
            <person name="LaButti K."/>
            <person name="Andreopoulos B."/>
            <person name="Lipzen A."/>
            <person name="Chen C."/>
            <person name="Yanf M."/>
            <person name="Daum C."/>
            <person name="Ng V."/>
            <person name="Clum A."/>
            <person name="Steindorff A."/>
            <person name="Ohm R."/>
            <person name="Martin F."/>
            <person name="Silar P."/>
            <person name="Natvig D."/>
            <person name="Lalanne C."/>
            <person name="Gautier V."/>
            <person name="Ament-velasquez S.L."/>
            <person name="Kruys A."/>
            <person name="Hutchinson M.I."/>
            <person name="Powell A.J."/>
            <person name="Barry K."/>
            <person name="Miller A.N."/>
            <person name="Grigoriev I.V."/>
            <person name="Debuchy R."/>
            <person name="Gladieux P."/>
            <person name="Thoren M.H."/>
            <person name="Johannesson H."/>
        </authorList>
    </citation>
    <scope>NUCLEOTIDE SEQUENCE</scope>
    <source>
        <strain evidence="10">CBS 232.78</strain>
    </source>
</reference>
<evidence type="ECO:0000256" key="1">
    <source>
        <dbReference type="ARBA" id="ARBA00004141"/>
    </source>
</evidence>
<sequence length="616" mass="67175">MTSRFDRPVTMHPSMDRPTTNYPARRERPITMDPRMERPIRPPRPPPRPPRPAHLGEEYEMFTYAERYNTPKSSTGDNRGWATSSNDPVLPAHGLDDEAVEPEHGNLAGFKLFAVTSMITVVVFLMMLDQSIISTAIPRITDEFHSLKDVGWYSSVFQLAGSIFQPLAGKIYTKFESKWAFLVFFGVFQIGSLICGAASNSTMLIVGRAIAGLGSSGLMNGSLTIVATSVALDRRPTITGMMMGVGQLGILLGPVVGGLLTSFSTWRWAFYINLPIGGAAAIALFFLYVPDIEKPKAMSVVRNMHREFDLFGFVLLAPATAMFLIALQCGGHEWTWDSSTIIALFSASLSTFIVWLGWNWWMAEHALVPFHMLKRRHIWSSALAGTGLLSTVYLASYFLPMFFQAIKGVTPVLSGVYVLASILSQLVFAAISGPLVERIGYVIPVMVISGVVISVSNGLISTFSPTTTTGQWIGYQILNGVGRGLGMQMPVLAMQTVSSQRDMAMSLSLMLFCQALGTALALSVGNTIFQECLRAELAIHTPSVDPLVILQAGATNFRGLVSDTDLAGVLEAYAFSIDKVFYLAVAMGVVMLIATVFIPCVYIGKKQQSQAEPNMI</sequence>
<keyword evidence="6 8" id="KW-0472">Membrane</keyword>
<feature type="region of interest" description="Disordered" evidence="7">
    <location>
        <begin position="1"/>
        <end position="54"/>
    </location>
</feature>
<feature type="transmembrane region" description="Helical" evidence="8">
    <location>
        <begin position="340"/>
        <end position="361"/>
    </location>
</feature>
<comment type="similarity">
    <text evidence="2">Belongs to the major facilitator superfamily. TCR/Tet family.</text>
</comment>
<evidence type="ECO:0000313" key="11">
    <source>
        <dbReference type="Proteomes" id="UP001285441"/>
    </source>
</evidence>
<dbReference type="InterPro" id="IPR036259">
    <property type="entry name" value="MFS_trans_sf"/>
</dbReference>
<feature type="transmembrane region" description="Helical" evidence="8">
    <location>
        <begin position="504"/>
        <end position="524"/>
    </location>
</feature>
<dbReference type="AlphaFoldDB" id="A0AAE0TWA4"/>
<dbReference type="CDD" id="cd17502">
    <property type="entry name" value="MFS_Azr1_MDR_like"/>
    <property type="match status" value="1"/>
</dbReference>
<dbReference type="SUPFAM" id="SSF103473">
    <property type="entry name" value="MFS general substrate transporter"/>
    <property type="match status" value="1"/>
</dbReference>